<dbReference type="Proteomes" id="UP000735302">
    <property type="component" value="Unassembled WGS sequence"/>
</dbReference>
<dbReference type="EMBL" id="BLXT01007882">
    <property type="protein sequence ID" value="GFO43420.1"/>
    <property type="molecule type" value="Genomic_DNA"/>
</dbReference>
<gene>
    <name evidence="1" type="ORF">PoB_006992500</name>
</gene>
<name>A0AAV4DH05_9GAST</name>
<comment type="caution">
    <text evidence="1">The sequence shown here is derived from an EMBL/GenBank/DDBJ whole genome shotgun (WGS) entry which is preliminary data.</text>
</comment>
<keyword evidence="2" id="KW-1185">Reference proteome</keyword>
<sequence length="162" mass="18519">MGRKEEMCPLTFRALSLEIITKYGRDYALAYSDGSSIGGPENSGYVIYILWSVGTSHICGPVGKTREREQTVLHVMSECREMIGDRPRGWPNKPVNEIIWRRDRVAMITAAKIIRTFLGEPCSKQETRLRHLSQKKGWQPPARRGEQSPRNARLLFYIGNLI</sequence>
<accession>A0AAV4DH05</accession>
<evidence type="ECO:0000313" key="2">
    <source>
        <dbReference type="Proteomes" id="UP000735302"/>
    </source>
</evidence>
<organism evidence="1 2">
    <name type="scientific">Plakobranchus ocellatus</name>
    <dbReference type="NCBI Taxonomy" id="259542"/>
    <lineage>
        <taxon>Eukaryota</taxon>
        <taxon>Metazoa</taxon>
        <taxon>Spiralia</taxon>
        <taxon>Lophotrochozoa</taxon>
        <taxon>Mollusca</taxon>
        <taxon>Gastropoda</taxon>
        <taxon>Heterobranchia</taxon>
        <taxon>Euthyneura</taxon>
        <taxon>Panpulmonata</taxon>
        <taxon>Sacoglossa</taxon>
        <taxon>Placobranchoidea</taxon>
        <taxon>Plakobranchidae</taxon>
        <taxon>Plakobranchus</taxon>
    </lineage>
</organism>
<reference evidence="1 2" key="1">
    <citation type="journal article" date="2021" name="Elife">
        <title>Chloroplast acquisition without the gene transfer in kleptoplastic sea slugs, Plakobranchus ocellatus.</title>
        <authorList>
            <person name="Maeda T."/>
            <person name="Takahashi S."/>
            <person name="Yoshida T."/>
            <person name="Shimamura S."/>
            <person name="Takaki Y."/>
            <person name="Nagai Y."/>
            <person name="Toyoda A."/>
            <person name="Suzuki Y."/>
            <person name="Arimoto A."/>
            <person name="Ishii H."/>
            <person name="Satoh N."/>
            <person name="Nishiyama T."/>
            <person name="Hasebe M."/>
            <person name="Maruyama T."/>
            <person name="Minagawa J."/>
            <person name="Obokata J."/>
            <person name="Shigenobu S."/>
        </authorList>
    </citation>
    <scope>NUCLEOTIDE SEQUENCE [LARGE SCALE GENOMIC DNA]</scope>
</reference>
<protein>
    <submittedName>
        <fullName evidence="1">Uncharacterized protein</fullName>
    </submittedName>
</protein>
<proteinExistence type="predicted"/>
<dbReference type="AlphaFoldDB" id="A0AAV4DH05"/>
<evidence type="ECO:0000313" key="1">
    <source>
        <dbReference type="EMBL" id="GFO43420.1"/>
    </source>
</evidence>